<dbReference type="PANTHER" id="PTHR34573">
    <property type="entry name" value="VKC DOMAIN-CONTAINING PROTEIN"/>
    <property type="match status" value="1"/>
</dbReference>
<dbReference type="STRING" id="1798473.A3G50_02335"/>
<keyword evidence="1" id="KW-1133">Transmembrane helix</keyword>
<dbReference type="Proteomes" id="UP000176633">
    <property type="component" value="Unassembled WGS sequence"/>
</dbReference>
<dbReference type="AlphaFoldDB" id="A0A1F6C1D8"/>
<sequence>MKNKLYFAILGIGVAAIAVVILLYSQQSKNGNLDAFARCLADKSVAMYGADWCLRCQNEKKAFGDSFRFVPYVECPDDPQKCLAAGINGYPTWIFPDGDKLEGEQGLEKLSLLSGCALPNNKK</sequence>
<evidence type="ECO:0000313" key="3">
    <source>
        <dbReference type="Proteomes" id="UP000176633"/>
    </source>
</evidence>
<keyword evidence="1" id="KW-0812">Transmembrane</keyword>
<dbReference type="SUPFAM" id="SSF52833">
    <property type="entry name" value="Thioredoxin-like"/>
    <property type="match status" value="1"/>
</dbReference>
<organism evidence="2 3">
    <name type="scientific">Candidatus Jorgensenbacteria bacterium RIFCSPLOWO2_12_FULL_42_11</name>
    <dbReference type="NCBI Taxonomy" id="1798473"/>
    <lineage>
        <taxon>Bacteria</taxon>
        <taxon>Candidatus Joergenseniibacteriota</taxon>
    </lineage>
</organism>
<evidence type="ECO:0000256" key="1">
    <source>
        <dbReference type="SAM" id="Phobius"/>
    </source>
</evidence>
<protein>
    <recommendedName>
        <fullName evidence="4">Thioredoxin domain-containing protein</fullName>
    </recommendedName>
</protein>
<proteinExistence type="predicted"/>
<reference evidence="2 3" key="1">
    <citation type="journal article" date="2016" name="Nat. Commun.">
        <title>Thousands of microbial genomes shed light on interconnected biogeochemical processes in an aquifer system.</title>
        <authorList>
            <person name="Anantharaman K."/>
            <person name="Brown C.T."/>
            <person name="Hug L.A."/>
            <person name="Sharon I."/>
            <person name="Castelle C.J."/>
            <person name="Probst A.J."/>
            <person name="Thomas B.C."/>
            <person name="Singh A."/>
            <person name="Wilkins M.J."/>
            <person name="Karaoz U."/>
            <person name="Brodie E.L."/>
            <person name="Williams K.H."/>
            <person name="Hubbard S.S."/>
            <person name="Banfield J.F."/>
        </authorList>
    </citation>
    <scope>NUCLEOTIDE SEQUENCE [LARGE SCALE GENOMIC DNA]</scope>
</reference>
<name>A0A1F6C1D8_9BACT</name>
<gene>
    <name evidence="2" type="ORF">A3G50_02335</name>
</gene>
<feature type="transmembrane region" description="Helical" evidence="1">
    <location>
        <begin position="6"/>
        <end position="24"/>
    </location>
</feature>
<dbReference type="PANTHER" id="PTHR34573:SF1">
    <property type="entry name" value="VITAMIN K EPOXIDE REDUCTASE DOMAIN-CONTAINING PROTEIN"/>
    <property type="match status" value="1"/>
</dbReference>
<dbReference type="EMBL" id="MFKM01000028">
    <property type="protein sequence ID" value="OGG43016.1"/>
    <property type="molecule type" value="Genomic_DNA"/>
</dbReference>
<accession>A0A1F6C1D8</accession>
<dbReference type="InterPro" id="IPR036249">
    <property type="entry name" value="Thioredoxin-like_sf"/>
</dbReference>
<evidence type="ECO:0000313" key="2">
    <source>
        <dbReference type="EMBL" id="OGG43016.1"/>
    </source>
</evidence>
<dbReference type="Gene3D" id="3.40.30.10">
    <property type="entry name" value="Glutaredoxin"/>
    <property type="match status" value="1"/>
</dbReference>
<evidence type="ECO:0008006" key="4">
    <source>
        <dbReference type="Google" id="ProtNLM"/>
    </source>
</evidence>
<comment type="caution">
    <text evidence="2">The sequence shown here is derived from an EMBL/GenBank/DDBJ whole genome shotgun (WGS) entry which is preliminary data.</text>
</comment>
<keyword evidence="1" id="KW-0472">Membrane</keyword>